<dbReference type="AlphaFoldDB" id="A0A8K0VAB7"/>
<organism evidence="1 2">
    <name type="scientific">Szabonella alba</name>
    <dbReference type="NCBI Taxonomy" id="2804194"/>
    <lineage>
        <taxon>Bacteria</taxon>
        <taxon>Pseudomonadati</taxon>
        <taxon>Pseudomonadota</taxon>
        <taxon>Alphaproteobacteria</taxon>
        <taxon>Rhodobacterales</taxon>
        <taxon>Paracoccaceae</taxon>
        <taxon>Szabonella</taxon>
    </lineage>
</organism>
<protein>
    <submittedName>
        <fullName evidence="1">Uncharacterized protein</fullName>
    </submittedName>
</protein>
<reference evidence="1" key="1">
    <citation type="submission" date="2021-01" db="EMBL/GenBank/DDBJ databases">
        <title>Tabrizicola alba sp. nov. a motile alkaliphilic bacterium isolated from a soda lake.</title>
        <authorList>
            <person name="Szuroczki S."/>
            <person name="Abbaszade G."/>
            <person name="Schumann P."/>
            <person name="Toth E."/>
        </authorList>
    </citation>
    <scope>NUCLEOTIDE SEQUENCE</scope>
    <source>
        <strain evidence="1">DMG-N-6</strain>
    </source>
</reference>
<evidence type="ECO:0000313" key="2">
    <source>
        <dbReference type="Proteomes" id="UP000648908"/>
    </source>
</evidence>
<proteinExistence type="predicted"/>
<keyword evidence="2" id="KW-1185">Reference proteome</keyword>
<dbReference type="RefSeq" id="WP_202686791.1">
    <property type="nucleotide sequence ID" value="NZ_JAESVN010000001.1"/>
</dbReference>
<gene>
    <name evidence="1" type="ORF">JL811_02880</name>
</gene>
<sequence>MTDALPAIEMDFSPGGAPVVIVETVKVTDPAAILPLAPDLTKPEWVFAYTALVNHLAQGARFEPIYDPEEFKTAYMAKYNAEDPEEVPDQGVTRLHDFGIPDFAAISPPHMDGETLIFFAENAYMGIPYRVSMNPGQQPDYQPVAIVE</sequence>
<dbReference type="EMBL" id="JAESVN010000001">
    <property type="protein sequence ID" value="MBL4916154.1"/>
    <property type="molecule type" value="Genomic_DNA"/>
</dbReference>
<dbReference type="Proteomes" id="UP000648908">
    <property type="component" value="Unassembled WGS sequence"/>
</dbReference>
<evidence type="ECO:0000313" key="1">
    <source>
        <dbReference type="EMBL" id="MBL4916154.1"/>
    </source>
</evidence>
<comment type="caution">
    <text evidence="1">The sequence shown here is derived from an EMBL/GenBank/DDBJ whole genome shotgun (WGS) entry which is preliminary data.</text>
</comment>
<accession>A0A8K0VAB7</accession>
<name>A0A8K0VAB7_9RHOB</name>